<dbReference type="PANTHER" id="PTHR11073:SF2">
    <property type="entry name" value="CALRETICULIN"/>
    <property type="match status" value="1"/>
</dbReference>
<feature type="compositionally biased region" description="Basic and acidic residues" evidence="17">
    <location>
        <begin position="208"/>
        <end position="252"/>
    </location>
</feature>
<evidence type="ECO:0000256" key="4">
    <source>
        <dbReference type="ARBA" id="ARBA00022723"/>
    </source>
</evidence>
<keyword evidence="7" id="KW-0677">Repeat</keyword>
<evidence type="ECO:0000256" key="11">
    <source>
        <dbReference type="ARBA" id="ARBA00023157"/>
    </source>
</evidence>
<evidence type="ECO:0000256" key="3">
    <source>
        <dbReference type="ARBA" id="ARBA00015837"/>
    </source>
</evidence>
<dbReference type="PIRSF" id="PIRSF002356">
    <property type="entry name" value="Calreticulin"/>
    <property type="match status" value="1"/>
</dbReference>
<dbReference type="Proteomes" id="UP000828390">
    <property type="component" value="Unassembled WGS sequence"/>
</dbReference>
<sequence length="416" mass="48317">MVNIKMKVLCLIVLTGFAIASATVYFEETFDSGWEDRWVQSTHKSDNGKFVWSAGKFYGDADKDKGIQTSQDAKFYALSGKFDKFSNEGKDLVVQFTVKHEQNIDCGGGYVKVFPSTLKQKEMHGESPYNIMFGPDICGPGTKKVHVIFNYKGQNLLVKKDIRCKDDVYTHLYTLIVKPDNTYEVKIDNSKVESGKLEDDWDFLKPKKIKDPEAKKPDDWDEREKIDDPNDKKPEDWEKPEHIPDPDAKKPDDWDDEMDGEWEPPMIDNPEFKGEWKPKQIDNPAYKGKWIHPEIDNPEYVADDKLYSYSDIGVIGFDLWQVKSGTIFDNILITDDVAHAEKVGKNLWEKTKDAEKKMKDSLDEAERKAREEEEAKKKKEDEDKKEEEDDDEDEENEDKKDEEDDHDHDHDDHDEL</sequence>
<evidence type="ECO:0000256" key="7">
    <source>
        <dbReference type="ARBA" id="ARBA00022737"/>
    </source>
</evidence>
<feature type="compositionally biased region" description="Basic and acidic residues" evidence="17">
    <location>
        <begin position="407"/>
        <end position="416"/>
    </location>
</feature>
<evidence type="ECO:0000256" key="15">
    <source>
        <dbReference type="PIRSR" id="PIRSR002356-3"/>
    </source>
</evidence>
<dbReference type="PRINTS" id="PR00626">
    <property type="entry name" value="CALRETICULIN"/>
</dbReference>
<dbReference type="Gene3D" id="2.60.120.200">
    <property type="match status" value="1"/>
</dbReference>
<organism evidence="18 19">
    <name type="scientific">Dreissena polymorpha</name>
    <name type="common">Zebra mussel</name>
    <name type="synonym">Mytilus polymorpha</name>
    <dbReference type="NCBI Taxonomy" id="45954"/>
    <lineage>
        <taxon>Eukaryota</taxon>
        <taxon>Metazoa</taxon>
        <taxon>Spiralia</taxon>
        <taxon>Lophotrochozoa</taxon>
        <taxon>Mollusca</taxon>
        <taxon>Bivalvia</taxon>
        <taxon>Autobranchia</taxon>
        <taxon>Heteroconchia</taxon>
        <taxon>Euheterodonta</taxon>
        <taxon>Imparidentia</taxon>
        <taxon>Neoheterodontei</taxon>
        <taxon>Myida</taxon>
        <taxon>Dreissenoidea</taxon>
        <taxon>Dreissenidae</taxon>
        <taxon>Dreissena</taxon>
    </lineage>
</organism>
<dbReference type="SUPFAM" id="SSF63887">
    <property type="entry name" value="P-domain of calnexin/calreticulin"/>
    <property type="match status" value="1"/>
</dbReference>
<dbReference type="Gene3D" id="2.10.250.10">
    <property type="entry name" value="Calreticulin/calnexin, P domain"/>
    <property type="match status" value="1"/>
</dbReference>
<evidence type="ECO:0000256" key="12">
    <source>
        <dbReference type="ARBA" id="ARBA00023186"/>
    </source>
</evidence>
<keyword evidence="10" id="KW-0106">Calcium</keyword>
<dbReference type="InterPro" id="IPR013320">
    <property type="entry name" value="ConA-like_dom_sf"/>
</dbReference>
<feature type="compositionally biased region" description="Basic and acidic residues" evidence="17">
    <location>
        <begin position="346"/>
        <end position="382"/>
    </location>
</feature>
<dbReference type="InterPro" id="IPR001580">
    <property type="entry name" value="Calret/calnex"/>
</dbReference>
<evidence type="ECO:0000313" key="18">
    <source>
        <dbReference type="EMBL" id="KAH3867407.1"/>
    </source>
</evidence>
<dbReference type="EMBL" id="JAIWYP010000002">
    <property type="protein sequence ID" value="KAH3867407.1"/>
    <property type="molecule type" value="Genomic_DNA"/>
</dbReference>
<evidence type="ECO:0000313" key="19">
    <source>
        <dbReference type="Proteomes" id="UP000828390"/>
    </source>
</evidence>
<dbReference type="InterPro" id="IPR009169">
    <property type="entry name" value="Calreticulin"/>
</dbReference>
<keyword evidence="8 13" id="KW-0256">Endoplasmic reticulum</keyword>
<dbReference type="Pfam" id="PF00262">
    <property type="entry name" value="Calreticulin"/>
    <property type="match status" value="1"/>
</dbReference>
<dbReference type="InterPro" id="IPR018124">
    <property type="entry name" value="Calret/calnex_CS"/>
</dbReference>
<evidence type="ECO:0000256" key="5">
    <source>
        <dbReference type="ARBA" id="ARBA00022729"/>
    </source>
</evidence>
<reference evidence="18" key="1">
    <citation type="journal article" date="2019" name="bioRxiv">
        <title>The Genome of the Zebra Mussel, Dreissena polymorpha: A Resource for Invasive Species Research.</title>
        <authorList>
            <person name="McCartney M.A."/>
            <person name="Auch B."/>
            <person name="Kono T."/>
            <person name="Mallez S."/>
            <person name="Zhang Y."/>
            <person name="Obille A."/>
            <person name="Becker A."/>
            <person name="Abrahante J.E."/>
            <person name="Garbe J."/>
            <person name="Badalamenti J.P."/>
            <person name="Herman A."/>
            <person name="Mangelson H."/>
            <person name="Liachko I."/>
            <person name="Sullivan S."/>
            <person name="Sone E.D."/>
            <person name="Koren S."/>
            <person name="Silverstein K.A.T."/>
            <person name="Beckman K.B."/>
            <person name="Gohl D.M."/>
        </authorList>
    </citation>
    <scope>NUCLEOTIDE SEQUENCE</scope>
    <source>
        <strain evidence="18">Duluth1</strain>
        <tissue evidence="18">Whole animal</tissue>
    </source>
</reference>
<dbReference type="PROSITE" id="PS00804">
    <property type="entry name" value="CALRETICULIN_2"/>
    <property type="match status" value="1"/>
</dbReference>
<keyword evidence="6" id="KW-0430">Lectin</keyword>
<comment type="subcellular location">
    <subcellularLocation>
        <location evidence="1 13">Endoplasmic reticulum lumen</location>
    </subcellularLocation>
</comment>
<dbReference type="PANTHER" id="PTHR11073">
    <property type="entry name" value="CALRETICULIN AND CALNEXIN"/>
    <property type="match status" value="1"/>
</dbReference>
<dbReference type="AlphaFoldDB" id="A0A9D4RI67"/>
<evidence type="ECO:0000256" key="6">
    <source>
        <dbReference type="ARBA" id="ARBA00022734"/>
    </source>
</evidence>
<feature type="binding site" evidence="14">
    <location>
        <position position="136"/>
    </location>
    <ligand>
        <name>an alpha-D-glucoside</name>
        <dbReference type="ChEBI" id="CHEBI:22390"/>
    </ligand>
</feature>
<feature type="compositionally biased region" description="Acidic residues" evidence="17">
    <location>
        <begin position="383"/>
        <end position="406"/>
    </location>
</feature>
<protein>
    <recommendedName>
        <fullName evidence="3 13">Calreticulin</fullName>
    </recommendedName>
</protein>
<accession>A0A9D4RI67</accession>
<dbReference type="GO" id="GO:0051082">
    <property type="term" value="F:unfolded protein binding"/>
    <property type="evidence" value="ECO:0007669"/>
    <property type="project" value="InterPro"/>
</dbReference>
<keyword evidence="19" id="KW-1185">Reference proteome</keyword>
<dbReference type="GO" id="GO:0005789">
    <property type="term" value="C:endoplasmic reticulum membrane"/>
    <property type="evidence" value="ECO:0007669"/>
    <property type="project" value="TreeGrafter"/>
</dbReference>
<feature type="region of interest" description="Disordered" evidence="17">
    <location>
        <begin position="208"/>
        <end position="278"/>
    </location>
</feature>
<keyword evidence="5 16" id="KW-0732">Signal</keyword>
<dbReference type="FunFam" id="2.10.250.10:FF:000002">
    <property type="entry name" value="Calreticulin"/>
    <property type="match status" value="1"/>
</dbReference>
<evidence type="ECO:0000256" key="2">
    <source>
        <dbReference type="ARBA" id="ARBA00010983"/>
    </source>
</evidence>
<dbReference type="GO" id="GO:0005788">
    <property type="term" value="C:endoplasmic reticulum lumen"/>
    <property type="evidence" value="ECO:0007669"/>
    <property type="project" value="UniProtKB-SubCell"/>
</dbReference>
<feature type="disulfide bond" evidence="15">
    <location>
        <begin position="106"/>
        <end position="138"/>
    </location>
</feature>
<feature type="compositionally biased region" description="Acidic residues" evidence="17">
    <location>
        <begin position="253"/>
        <end position="262"/>
    </location>
</feature>
<dbReference type="InterPro" id="IPR009033">
    <property type="entry name" value="Calreticulin/calnexin_P_dom_sf"/>
</dbReference>
<comment type="similarity">
    <text evidence="2 13 16">Belongs to the calreticulin family.</text>
</comment>
<evidence type="ECO:0000256" key="8">
    <source>
        <dbReference type="ARBA" id="ARBA00022824"/>
    </source>
</evidence>
<comment type="caution">
    <text evidence="18">The sequence shown here is derived from an EMBL/GenBank/DDBJ whole genome shotgun (WGS) entry which is preliminary data.</text>
</comment>
<evidence type="ECO:0000256" key="14">
    <source>
        <dbReference type="PIRSR" id="PIRSR002356-1"/>
    </source>
</evidence>
<dbReference type="SUPFAM" id="SSF49899">
    <property type="entry name" value="Concanavalin A-like lectins/glucanases"/>
    <property type="match status" value="1"/>
</dbReference>
<evidence type="ECO:0000256" key="17">
    <source>
        <dbReference type="SAM" id="MobiDB-lite"/>
    </source>
</evidence>
<dbReference type="GO" id="GO:0006457">
    <property type="term" value="P:protein folding"/>
    <property type="evidence" value="ECO:0007669"/>
    <property type="project" value="InterPro"/>
</dbReference>
<evidence type="ECO:0000256" key="9">
    <source>
        <dbReference type="ARBA" id="ARBA00022833"/>
    </source>
</evidence>
<feature type="binding site" evidence="14">
    <location>
        <position position="129"/>
    </location>
    <ligand>
        <name>an alpha-D-glucoside</name>
        <dbReference type="ChEBI" id="CHEBI:22390"/>
    </ligand>
</feature>
<dbReference type="GO" id="GO:0036503">
    <property type="term" value="P:ERAD pathway"/>
    <property type="evidence" value="ECO:0007669"/>
    <property type="project" value="TreeGrafter"/>
</dbReference>
<keyword evidence="11 15" id="KW-1015">Disulfide bond</keyword>
<keyword evidence="12 13" id="KW-0143">Chaperone</keyword>
<evidence type="ECO:0000256" key="1">
    <source>
        <dbReference type="ARBA" id="ARBA00004319"/>
    </source>
</evidence>
<dbReference type="PROSITE" id="PS00805">
    <property type="entry name" value="CALRETICULIN_REPEAT"/>
    <property type="match status" value="2"/>
</dbReference>
<evidence type="ECO:0000256" key="16">
    <source>
        <dbReference type="RuleBase" id="RU362126"/>
    </source>
</evidence>
<feature type="binding site" evidence="14">
    <location>
        <position position="112"/>
    </location>
    <ligand>
        <name>an alpha-D-glucoside</name>
        <dbReference type="ChEBI" id="CHEBI:22390"/>
    </ligand>
</feature>
<dbReference type="FunFam" id="2.60.120.200:FF:000122">
    <property type="entry name" value="Calreticulin 3"/>
    <property type="match status" value="1"/>
</dbReference>
<feature type="region of interest" description="Disordered" evidence="17">
    <location>
        <begin position="346"/>
        <end position="416"/>
    </location>
</feature>
<dbReference type="OrthoDB" id="1938156at2759"/>
<dbReference type="GO" id="GO:0030246">
    <property type="term" value="F:carbohydrate binding"/>
    <property type="evidence" value="ECO:0007669"/>
    <property type="project" value="UniProtKB-KW"/>
</dbReference>
<feature type="binding site" evidence="14">
    <location>
        <position position="318"/>
    </location>
    <ligand>
        <name>an alpha-D-glucoside</name>
        <dbReference type="ChEBI" id="CHEBI:22390"/>
    </ligand>
</feature>
<keyword evidence="4" id="KW-0479">Metal-binding</keyword>
<gene>
    <name evidence="18" type="ORF">DPMN_030533</name>
</gene>
<dbReference type="PROSITE" id="PS00803">
    <property type="entry name" value="CALRETICULIN_1"/>
    <property type="match status" value="1"/>
</dbReference>
<feature type="chain" id="PRO_5039751847" description="Calreticulin" evidence="16">
    <location>
        <begin position="23"/>
        <end position="416"/>
    </location>
</feature>
<keyword evidence="9" id="KW-0862">Zinc</keyword>
<evidence type="ECO:0000256" key="10">
    <source>
        <dbReference type="ARBA" id="ARBA00022837"/>
    </source>
</evidence>
<name>A0A9D4RI67_DREPO</name>
<proteinExistence type="inferred from homology"/>
<dbReference type="GO" id="GO:0005509">
    <property type="term" value="F:calcium ion binding"/>
    <property type="evidence" value="ECO:0007669"/>
    <property type="project" value="InterPro"/>
</dbReference>
<feature type="signal peptide" evidence="16">
    <location>
        <begin position="1"/>
        <end position="22"/>
    </location>
</feature>
<feature type="binding site" evidence="14">
    <location>
        <position position="110"/>
    </location>
    <ligand>
        <name>an alpha-D-glucoside</name>
        <dbReference type="ChEBI" id="CHEBI:22390"/>
    </ligand>
</feature>
<reference evidence="18" key="2">
    <citation type="submission" date="2020-11" db="EMBL/GenBank/DDBJ databases">
        <authorList>
            <person name="McCartney M.A."/>
            <person name="Auch B."/>
            <person name="Kono T."/>
            <person name="Mallez S."/>
            <person name="Becker A."/>
            <person name="Gohl D.M."/>
            <person name="Silverstein K.A.T."/>
            <person name="Koren S."/>
            <person name="Bechman K.B."/>
            <person name="Herman A."/>
            <person name="Abrahante J.E."/>
            <person name="Garbe J."/>
        </authorList>
    </citation>
    <scope>NUCLEOTIDE SEQUENCE</scope>
    <source>
        <strain evidence="18">Duluth1</strain>
        <tissue evidence="18">Whole animal</tissue>
    </source>
</reference>
<evidence type="ECO:0000256" key="13">
    <source>
        <dbReference type="PIRNR" id="PIRNR002356"/>
    </source>
</evidence>